<evidence type="ECO:0000313" key="2">
    <source>
        <dbReference type="EMBL" id="KAF2899205.1"/>
    </source>
</evidence>
<name>A0A8K0GC19_IGNLU</name>
<keyword evidence="3" id="KW-1185">Reference proteome</keyword>
<sequence>MKRTKNDGYKVKKSDITIEVNIDGNLVRTTLENVGYVPDANRNLFSISKAASKHHIFRADVKGCTFTFNEEVTLTGRLVSELYILDLKVVTAEAVYLAQVSD</sequence>
<gene>
    <name evidence="2" type="ORF">ILUMI_06970</name>
</gene>
<feature type="domain" description="Retrovirus-related Pol polyprotein from transposon TNT 1-94-like beta-barrel" evidence="1">
    <location>
        <begin position="12"/>
        <end position="53"/>
    </location>
</feature>
<feature type="non-terminal residue" evidence="2">
    <location>
        <position position="1"/>
    </location>
</feature>
<accession>A0A8K0GC19</accession>
<organism evidence="2 3">
    <name type="scientific">Ignelater luminosus</name>
    <name type="common">Cucubano</name>
    <name type="synonym">Pyrophorus luminosus</name>
    <dbReference type="NCBI Taxonomy" id="2038154"/>
    <lineage>
        <taxon>Eukaryota</taxon>
        <taxon>Metazoa</taxon>
        <taxon>Ecdysozoa</taxon>
        <taxon>Arthropoda</taxon>
        <taxon>Hexapoda</taxon>
        <taxon>Insecta</taxon>
        <taxon>Pterygota</taxon>
        <taxon>Neoptera</taxon>
        <taxon>Endopterygota</taxon>
        <taxon>Coleoptera</taxon>
        <taxon>Polyphaga</taxon>
        <taxon>Elateriformia</taxon>
        <taxon>Elateroidea</taxon>
        <taxon>Elateridae</taxon>
        <taxon>Agrypninae</taxon>
        <taxon>Pyrophorini</taxon>
        <taxon>Ignelater</taxon>
    </lineage>
</organism>
<proteinExistence type="predicted"/>
<protein>
    <recommendedName>
        <fullName evidence="1">Retrovirus-related Pol polyprotein from transposon TNT 1-94-like beta-barrel domain-containing protein</fullName>
    </recommendedName>
</protein>
<comment type="caution">
    <text evidence="2">The sequence shown here is derived from an EMBL/GenBank/DDBJ whole genome shotgun (WGS) entry which is preliminary data.</text>
</comment>
<dbReference type="Pfam" id="PF22936">
    <property type="entry name" value="Pol_BBD"/>
    <property type="match status" value="1"/>
</dbReference>
<dbReference type="OrthoDB" id="6766185at2759"/>
<dbReference type="InterPro" id="IPR054722">
    <property type="entry name" value="PolX-like_BBD"/>
</dbReference>
<dbReference type="AlphaFoldDB" id="A0A8K0GC19"/>
<evidence type="ECO:0000259" key="1">
    <source>
        <dbReference type="Pfam" id="PF22936"/>
    </source>
</evidence>
<reference evidence="2" key="1">
    <citation type="submission" date="2019-08" db="EMBL/GenBank/DDBJ databases">
        <title>The genome of the North American firefly Photinus pyralis.</title>
        <authorList>
            <consortium name="Photinus pyralis genome working group"/>
            <person name="Fallon T.R."/>
            <person name="Sander Lower S.E."/>
            <person name="Weng J.-K."/>
        </authorList>
    </citation>
    <scope>NUCLEOTIDE SEQUENCE</scope>
    <source>
        <strain evidence="2">TRF0915ILg1</strain>
        <tissue evidence="2">Whole body</tissue>
    </source>
</reference>
<evidence type="ECO:0000313" key="3">
    <source>
        <dbReference type="Proteomes" id="UP000801492"/>
    </source>
</evidence>
<dbReference type="EMBL" id="VTPC01002982">
    <property type="protein sequence ID" value="KAF2899205.1"/>
    <property type="molecule type" value="Genomic_DNA"/>
</dbReference>
<dbReference type="Proteomes" id="UP000801492">
    <property type="component" value="Unassembled WGS sequence"/>
</dbReference>